<dbReference type="SMART" id="SM01119">
    <property type="entry name" value="D-ser_dehydrat"/>
    <property type="match status" value="1"/>
</dbReference>
<dbReference type="PANTHER" id="PTHR28004:SF2">
    <property type="entry name" value="D-SERINE DEHYDRATASE"/>
    <property type="match status" value="1"/>
</dbReference>
<dbReference type="GO" id="GO:0008784">
    <property type="term" value="F:alanine racemase activity"/>
    <property type="evidence" value="ECO:0007669"/>
    <property type="project" value="UniProtKB-EC"/>
</dbReference>
<keyword evidence="5" id="KW-1185">Reference proteome</keyword>
<dbReference type="EMBL" id="JAGYPJ010000001">
    <property type="protein sequence ID" value="MBS4202134.1"/>
    <property type="molecule type" value="Genomic_DNA"/>
</dbReference>
<keyword evidence="2" id="KW-0456">Lyase</keyword>
<feature type="domain" description="D-serine dehydratase-like" evidence="3">
    <location>
        <begin position="255"/>
        <end position="350"/>
    </location>
</feature>
<evidence type="ECO:0000256" key="1">
    <source>
        <dbReference type="ARBA" id="ARBA00005323"/>
    </source>
</evidence>
<gene>
    <name evidence="4" type="ORF">KHA93_21220</name>
</gene>
<dbReference type="Gene3D" id="2.40.37.20">
    <property type="entry name" value="D-serine dehydratase-like domain"/>
    <property type="match status" value="1"/>
</dbReference>
<evidence type="ECO:0000313" key="5">
    <source>
        <dbReference type="Proteomes" id="UP000682713"/>
    </source>
</evidence>
<dbReference type="InterPro" id="IPR042208">
    <property type="entry name" value="D-ser_dehydrat-like_sf"/>
</dbReference>
<dbReference type="RefSeq" id="WP_213112537.1">
    <property type="nucleotide sequence ID" value="NZ_JAGYPJ010000001.1"/>
</dbReference>
<dbReference type="InterPro" id="IPR029066">
    <property type="entry name" value="PLP-binding_barrel"/>
</dbReference>
<sequence>MNKSDLDTPYVLIDVDKVEKNIFSMQDRAKKSGIKLRPHAKTHKLPILAKKQIEAGAIGITVAKLGEAEVMVAEGISNILIAYPIVGTQKIERLFKLAKQADITVAVDRYETAKMISNRFNEDPALSVGIIVEIDSGFKRVGILPGEPTLDLALKISKLPGLEFRGLMTFAGQSYNAADIEGIKQVAMHEGSIAVETGKMLQKHGLNTEIISVGSTPTSRFVSSVTGVTDVRPGTYIFGDLTQVSIGVHHLNDCALTVKVTIVSRPSPDRAVIDAGTKVFTMDGSESPIGTGRGYVIGHPNIQVSWFTEEHGMLQLTSEDQYLTVGDTLEIVPVHCCAVINMFDEVAAVRDNEVEAIWPVLGRGKVR</sequence>
<proteinExistence type="inferred from homology"/>
<evidence type="ECO:0000259" key="3">
    <source>
        <dbReference type="SMART" id="SM01119"/>
    </source>
</evidence>
<keyword evidence="4" id="KW-0413">Isomerase</keyword>
<dbReference type="Pfam" id="PF14031">
    <property type="entry name" value="D-ser_dehydrat"/>
    <property type="match status" value="1"/>
</dbReference>
<accession>A0A942TTY0</accession>
<dbReference type="InterPro" id="IPR001608">
    <property type="entry name" value="Ala_racemase_N"/>
</dbReference>
<dbReference type="GO" id="GO:0008721">
    <property type="term" value="F:D-serine ammonia-lyase activity"/>
    <property type="evidence" value="ECO:0007669"/>
    <property type="project" value="TreeGrafter"/>
</dbReference>
<dbReference type="Proteomes" id="UP000682713">
    <property type="component" value="Unassembled WGS sequence"/>
</dbReference>
<comment type="caution">
    <text evidence="4">The sequence shown here is derived from an EMBL/GenBank/DDBJ whole genome shotgun (WGS) entry which is preliminary data.</text>
</comment>
<dbReference type="SUPFAM" id="SSF51419">
    <property type="entry name" value="PLP-binding barrel"/>
    <property type="match status" value="1"/>
</dbReference>
<dbReference type="InterPro" id="IPR026956">
    <property type="entry name" value="D-ser_dehydrat-like_dom"/>
</dbReference>
<comment type="similarity">
    <text evidence="1">Belongs to the DSD1 family.</text>
</comment>
<evidence type="ECO:0000313" key="4">
    <source>
        <dbReference type="EMBL" id="MBS4202134.1"/>
    </source>
</evidence>
<evidence type="ECO:0000256" key="2">
    <source>
        <dbReference type="ARBA" id="ARBA00023239"/>
    </source>
</evidence>
<organism evidence="4 5">
    <name type="scientific">Lederbergia citrisecunda</name>
    <dbReference type="NCBI Taxonomy" id="2833583"/>
    <lineage>
        <taxon>Bacteria</taxon>
        <taxon>Bacillati</taxon>
        <taxon>Bacillota</taxon>
        <taxon>Bacilli</taxon>
        <taxon>Bacillales</taxon>
        <taxon>Bacillaceae</taxon>
        <taxon>Lederbergia</taxon>
    </lineage>
</organism>
<dbReference type="PANTHER" id="PTHR28004">
    <property type="entry name" value="ZGC:162816-RELATED"/>
    <property type="match status" value="1"/>
</dbReference>
<dbReference type="InterPro" id="IPR051466">
    <property type="entry name" value="D-amino_acid_metab_enzyme"/>
</dbReference>
<protein>
    <submittedName>
        <fullName evidence="4">Alanine racemase</fullName>
        <ecNumber evidence="4">5.1.1.1</ecNumber>
    </submittedName>
</protein>
<dbReference type="Gene3D" id="3.20.20.10">
    <property type="entry name" value="Alanine racemase"/>
    <property type="match status" value="1"/>
</dbReference>
<dbReference type="Pfam" id="PF01168">
    <property type="entry name" value="Ala_racemase_N"/>
    <property type="match status" value="1"/>
</dbReference>
<dbReference type="AlphaFoldDB" id="A0A942TTY0"/>
<dbReference type="EC" id="5.1.1.1" evidence="4"/>
<dbReference type="GO" id="GO:0036088">
    <property type="term" value="P:D-serine catabolic process"/>
    <property type="evidence" value="ECO:0007669"/>
    <property type="project" value="TreeGrafter"/>
</dbReference>
<reference evidence="4 5" key="1">
    <citation type="submission" date="2021-05" db="EMBL/GenBank/DDBJ databases">
        <title>Novel Bacillus species.</title>
        <authorList>
            <person name="Liu G."/>
        </authorList>
    </citation>
    <scope>NUCLEOTIDE SEQUENCE [LARGE SCALE GENOMIC DNA]</scope>
    <source>
        <strain evidence="4 5">FJAT-49732</strain>
    </source>
</reference>
<name>A0A942TTY0_9BACI</name>